<dbReference type="SMART" id="SM00062">
    <property type="entry name" value="PBPb"/>
    <property type="match status" value="1"/>
</dbReference>
<proteinExistence type="predicted"/>
<keyword evidence="6" id="KW-1185">Reference proteome</keyword>
<organism evidence="5 6">
    <name type="scientific">Canibacter oris</name>
    <dbReference type="NCBI Taxonomy" id="1365628"/>
    <lineage>
        <taxon>Bacteria</taxon>
        <taxon>Bacillati</taxon>
        <taxon>Actinomycetota</taxon>
        <taxon>Actinomycetes</taxon>
        <taxon>Micrococcales</taxon>
        <taxon>Microbacteriaceae</taxon>
        <taxon>Canibacter</taxon>
    </lineage>
</organism>
<protein>
    <submittedName>
        <fullName evidence="5">Polar amino acid transport system substrate-binding protein</fullName>
    </submittedName>
</protein>
<sequence>MSRLNRILKGTAAIAAATLLLTGCAAEGGAGDTVSDATAKTVTAGKLTIATGEPAYAPWVLNDSPEKGEGFEAAVAYAVAAEMGYKAEDVVWVRDTFEGSIAPGPKDWDLNLQQFSVTDERKKAVDFSTPYYTSTQAVVAASGTKAATAKNVAELKDAVIGVTSGTTSLTVAKELINPTSEIQVFNNADDNVAALKAGNIDALVIDLPTAFFVRDVQLEGAGVIVGQLATVDDATADHFSFVLPKGSALTADVDAALEKLRASGKLDELAKKWLADQGAPVLQ</sequence>
<evidence type="ECO:0000313" key="6">
    <source>
        <dbReference type="Proteomes" id="UP000571183"/>
    </source>
</evidence>
<dbReference type="AlphaFoldDB" id="A0A840DL77"/>
<dbReference type="GO" id="GO:0016020">
    <property type="term" value="C:membrane"/>
    <property type="evidence" value="ECO:0007669"/>
    <property type="project" value="InterPro"/>
</dbReference>
<dbReference type="RefSeq" id="WP_183305080.1">
    <property type="nucleotide sequence ID" value="NZ_JACIFD010000022.1"/>
</dbReference>
<dbReference type="PANTHER" id="PTHR35936:SF17">
    <property type="entry name" value="ARGININE-BINDING EXTRACELLULAR PROTEIN ARTP"/>
    <property type="match status" value="1"/>
</dbReference>
<evidence type="ECO:0000259" key="4">
    <source>
        <dbReference type="SMART" id="SM00079"/>
    </source>
</evidence>
<dbReference type="EMBL" id="JACIFD010000022">
    <property type="protein sequence ID" value="MBB4072232.1"/>
    <property type="molecule type" value="Genomic_DNA"/>
</dbReference>
<dbReference type="Pfam" id="PF00497">
    <property type="entry name" value="SBP_bac_3"/>
    <property type="match status" value="1"/>
</dbReference>
<dbReference type="GO" id="GO:0015276">
    <property type="term" value="F:ligand-gated monoatomic ion channel activity"/>
    <property type="evidence" value="ECO:0007669"/>
    <property type="project" value="InterPro"/>
</dbReference>
<dbReference type="PANTHER" id="PTHR35936">
    <property type="entry name" value="MEMBRANE-BOUND LYTIC MUREIN TRANSGLYCOSYLASE F"/>
    <property type="match status" value="1"/>
</dbReference>
<evidence type="ECO:0000256" key="1">
    <source>
        <dbReference type="ARBA" id="ARBA00022729"/>
    </source>
</evidence>
<dbReference type="CDD" id="cd13530">
    <property type="entry name" value="PBP2_peptides_like"/>
    <property type="match status" value="1"/>
</dbReference>
<feature type="domain" description="Solute-binding protein family 3/N-terminal" evidence="3">
    <location>
        <begin position="46"/>
        <end position="277"/>
    </location>
</feature>
<evidence type="ECO:0000256" key="2">
    <source>
        <dbReference type="SAM" id="SignalP"/>
    </source>
</evidence>
<accession>A0A840DL77</accession>
<evidence type="ECO:0000259" key="3">
    <source>
        <dbReference type="SMART" id="SM00062"/>
    </source>
</evidence>
<dbReference type="Proteomes" id="UP000571183">
    <property type="component" value="Unassembled WGS sequence"/>
</dbReference>
<dbReference type="PROSITE" id="PS51257">
    <property type="entry name" value="PROKAR_LIPOPROTEIN"/>
    <property type="match status" value="1"/>
</dbReference>
<feature type="signal peptide" evidence="2">
    <location>
        <begin position="1"/>
        <end position="25"/>
    </location>
</feature>
<dbReference type="SUPFAM" id="SSF53850">
    <property type="entry name" value="Periplasmic binding protein-like II"/>
    <property type="match status" value="1"/>
</dbReference>
<evidence type="ECO:0000313" key="5">
    <source>
        <dbReference type="EMBL" id="MBB4072232.1"/>
    </source>
</evidence>
<feature type="chain" id="PRO_5032611877" evidence="2">
    <location>
        <begin position="26"/>
        <end position="283"/>
    </location>
</feature>
<keyword evidence="1 2" id="KW-0732">Signal</keyword>
<dbReference type="InterPro" id="IPR001320">
    <property type="entry name" value="Iontro_rcpt_C"/>
</dbReference>
<dbReference type="SMART" id="SM00079">
    <property type="entry name" value="PBPe"/>
    <property type="match status" value="1"/>
</dbReference>
<reference evidence="5" key="1">
    <citation type="submission" date="2020-08" db="EMBL/GenBank/DDBJ databases">
        <title>Sequencing the genomes of 1000 actinobacteria strains.</title>
        <authorList>
            <person name="Klenk H.-P."/>
        </authorList>
    </citation>
    <scope>NUCLEOTIDE SEQUENCE [LARGE SCALE GENOMIC DNA]</scope>
    <source>
        <strain evidence="5">DSM 27064</strain>
    </source>
</reference>
<dbReference type="InterPro" id="IPR001638">
    <property type="entry name" value="Solute-binding_3/MltF_N"/>
</dbReference>
<gene>
    <name evidence="5" type="ORF">F5897_001562</name>
</gene>
<feature type="domain" description="Ionotropic glutamate receptor C-terminal" evidence="4">
    <location>
        <begin position="46"/>
        <end position="276"/>
    </location>
</feature>
<comment type="caution">
    <text evidence="5">The sequence shown here is derived from an EMBL/GenBank/DDBJ whole genome shotgun (WGS) entry which is preliminary data.</text>
</comment>
<name>A0A840DL77_9MICO</name>
<dbReference type="Gene3D" id="3.40.190.10">
    <property type="entry name" value="Periplasmic binding protein-like II"/>
    <property type="match status" value="2"/>
</dbReference>